<name>A0A2N8UL88_9BASI</name>
<keyword evidence="2" id="KW-0732">Signal</keyword>
<reference evidence="3 4" key="1">
    <citation type="submission" date="2017-02" db="EMBL/GenBank/DDBJ databases">
        <authorList>
            <person name="Peterson S.W."/>
        </authorList>
    </citation>
    <scope>NUCLEOTIDE SEQUENCE [LARGE SCALE GENOMIC DNA]</scope>
    <source>
        <strain evidence="3 4">SRS1_H2-8</strain>
    </source>
</reference>
<evidence type="ECO:0000256" key="1">
    <source>
        <dbReference type="SAM" id="MobiDB-lite"/>
    </source>
</evidence>
<proteinExistence type="predicted"/>
<evidence type="ECO:0000256" key="2">
    <source>
        <dbReference type="SAM" id="SignalP"/>
    </source>
</evidence>
<feature type="compositionally biased region" description="Low complexity" evidence="1">
    <location>
        <begin position="102"/>
        <end position="150"/>
    </location>
</feature>
<evidence type="ECO:0008006" key="5">
    <source>
        <dbReference type="Google" id="ProtNLM"/>
    </source>
</evidence>
<evidence type="ECO:0000313" key="3">
    <source>
        <dbReference type="EMBL" id="SJX65675.1"/>
    </source>
</evidence>
<dbReference type="Proteomes" id="UP000239563">
    <property type="component" value="Chromosome XVIII"/>
</dbReference>
<feature type="region of interest" description="Disordered" evidence="1">
    <location>
        <begin position="102"/>
        <end position="155"/>
    </location>
</feature>
<accession>A0A2N8UL88</accession>
<dbReference type="EMBL" id="LT795071">
    <property type="protein sequence ID" value="SJX65675.1"/>
    <property type="molecule type" value="Genomic_DNA"/>
</dbReference>
<sequence length="178" mass="17831">MKLHLLLLIAFLALIVKAQDEIDQNDFPPVCSSACQSLVSTMQRCDDTTDGDAAYLNCVCNSADASSLLPSCGACIRSNGGDADNDAIELALSCGFAVPGASNSTSSTSASFTSTTAASSSSTTMTRSSMSTASTTPSATSTSQGAAPTSGGNANAGSRLEASVMAAPLLLLPFLAVL</sequence>
<gene>
    <name evidence="3" type="ORF">SRS1_21002</name>
</gene>
<feature type="chain" id="PRO_5014718265" description="Extracellular membrane protein CFEM domain-containing protein" evidence="2">
    <location>
        <begin position="19"/>
        <end position="178"/>
    </location>
</feature>
<protein>
    <recommendedName>
        <fullName evidence="5">Extracellular membrane protein CFEM domain-containing protein</fullName>
    </recommendedName>
</protein>
<organism evidence="3 4">
    <name type="scientific">Sporisorium reilianum f. sp. reilianum</name>
    <dbReference type="NCBI Taxonomy" id="72559"/>
    <lineage>
        <taxon>Eukaryota</taxon>
        <taxon>Fungi</taxon>
        <taxon>Dikarya</taxon>
        <taxon>Basidiomycota</taxon>
        <taxon>Ustilaginomycotina</taxon>
        <taxon>Ustilaginomycetes</taxon>
        <taxon>Ustilaginales</taxon>
        <taxon>Ustilaginaceae</taxon>
        <taxon>Sporisorium</taxon>
    </lineage>
</organism>
<dbReference type="AlphaFoldDB" id="A0A2N8UL88"/>
<evidence type="ECO:0000313" key="4">
    <source>
        <dbReference type="Proteomes" id="UP000239563"/>
    </source>
</evidence>
<feature type="signal peptide" evidence="2">
    <location>
        <begin position="1"/>
        <end position="18"/>
    </location>
</feature>